<dbReference type="InterPro" id="IPR052772">
    <property type="entry name" value="Endo/PolyKinase_Domain-Protein"/>
</dbReference>
<dbReference type="PANTHER" id="PTHR46535">
    <property type="entry name" value="NEDD4-BINDING PROTEIN 2"/>
    <property type="match status" value="1"/>
</dbReference>
<dbReference type="GO" id="GO:0004519">
    <property type="term" value="F:endonuclease activity"/>
    <property type="evidence" value="ECO:0007669"/>
    <property type="project" value="TreeGrafter"/>
</dbReference>
<dbReference type="InterPro" id="IPR036063">
    <property type="entry name" value="Smr_dom_sf"/>
</dbReference>
<dbReference type="Proteomes" id="UP000325440">
    <property type="component" value="Unassembled WGS sequence"/>
</dbReference>
<dbReference type="InterPro" id="IPR027417">
    <property type="entry name" value="P-loop_NTPase"/>
</dbReference>
<evidence type="ECO:0000259" key="1">
    <source>
        <dbReference type="PROSITE" id="PS50828"/>
    </source>
</evidence>
<dbReference type="OrthoDB" id="3231855at2759"/>
<proteinExistence type="predicted"/>
<reference evidence="2 3" key="1">
    <citation type="submission" date="2019-08" db="EMBL/GenBank/DDBJ databases">
        <authorList>
            <person name="Alioto T."/>
            <person name="Alioto T."/>
            <person name="Gomez Garrido J."/>
        </authorList>
    </citation>
    <scope>NUCLEOTIDE SEQUENCE [LARGE SCALE GENOMIC DNA]</scope>
</reference>
<dbReference type="GO" id="GO:0005634">
    <property type="term" value="C:nucleus"/>
    <property type="evidence" value="ECO:0007669"/>
    <property type="project" value="TreeGrafter"/>
</dbReference>
<evidence type="ECO:0000313" key="2">
    <source>
        <dbReference type="EMBL" id="VVC24394.1"/>
    </source>
</evidence>
<evidence type="ECO:0000313" key="3">
    <source>
        <dbReference type="Proteomes" id="UP000325440"/>
    </source>
</evidence>
<name>A0A5E4M4U5_9HEMI</name>
<keyword evidence="3" id="KW-1185">Reference proteome</keyword>
<gene>
    <name evidence="2" type="ORF">CINCED_3A018045</name>
</gene>
<accession>A0A5E4M4U5</accession>
<dbReference type="PANTHER" id="PTHR46535:SF1">
    <property type="entry name" value="NEDD4-BINDING PROTEIN 2"/>
    <property type="match status" value="1"/>
</dbReference>
<dbReference type="Gene3D" id="3.30.1370.110">
    <property type="match status" value="1"/>
</dbReference>
<dbReference type="InterPro" id="IPR002625">
    <property type="entry name" value="Smr_dom"/>
</dbReference>
<sequence length="941" mass="109097">MANLSASKANFSCSDTTKDLFKIFNNSIDQSVIEMVIEYRDNDMLLAYKDLTEMANTKDAEQNQNCLSNEEEKKFAAATTDLKKFNFINWHRLAKCVPPINKILYLVSKGYKVMVIMRGLPGCGKSFQAKDILNQCYTNPNSDEFIFSADKFFINKHTGRYHYNKSKINDAHLWSQQKVKHAVEHGVTPVIVDNTHTQAWEMEIYFKLSVNNGYWIEIIEPTSEWAWESKELFKKNVHNVPYDAIEPMIHRYEHNINVEKLLDRFKLKYTKKNEPPQLSKCFEKDQLSEKLTRQGVNKSSFEINEQFKDLCVSPKLNNCVEKNDQCISFKYKFEDGDNCVTQQNEMSGFEELEHFADDNQSISSTDEASNYVNKSINTCENEFKFLEFLNNPEEELYCSNYIKCIIGKPRDINKGNNYILNTYIGKLDKSTATDDLVGIVRKPTLNKLRKEFPENICQLINELFDKCNGNINWISDMLQEAGHDYISKQRLYSLIQFKENDFTKSIDVGDNIEKSKQNNVKIEQDLHRTSLDLQSNTVTFTENTSIQEGENKKKRKKRKKKIDLKENELQTTNPNYISDLRKNIENKFTFDDSLYPEHILKIKQSKENHNMLDKNDVIPPISETVDVDIIPEHNNKEKLVELAIDTSVLTQLCDYFGDVSSDLNKSKLPMSVKIPEKLAEELYCCLIANVPTRIYDQDKLLIDEIFARKLQEKYDAQRPYSGQITFAEAVRAKNKKIQDDALNELSGFKIKNSTNQESQNSVETKESYVNGVKNEFNLVMNYKKEELAYAHSRKKYNIKANQSIRYSQHSAVTRYYLNKAEEFKQNENQAKANKLLAFIKLHDDASVLDLHSLSVQDAILTLNIFLDYQISLLRRANKTHIKNKRLTIITGRGKHSPHGRPCIKPVVDQKIKARNLVYFNQDQDGLIIVLINKNSVCSSKY</sequence>
<protein>
    <recommendedName>
        <fullName evidence="1">Smr domain-containing protein</fullName>
    </recommendedName>
</protein>
<feature type="domain" description="Smr" evidence="1">
    <location>
        <begin position="848"/>
        <end position="932"/>
    </location>
</feature>
<dbReference type="PROSITE" id="PS50828">
    <property type="entry name" value="SMR"/>
    <property type="match status" value="1"/>
</dbReference>
<dbReference type="EMBL" id="CABPRJ010000002">
    <property type="protein sequence ID" value="VVC24394.1"/>
    <property type="molecule type" value="Genomic_DNA"/>
</dbReference>
<dbReference type="SUPFAM" id="SSF160443">
    <property type="entry name" value="SMR domain-like"/>
    <property type="match status" value="1"/>
</dbReference>
<dbReference type="Gene3D" id="3.40.50.300">
    <property type="entry name" value="P-loop containing nucleotide triphosphate hydrolases"/>
    <property type="match status" value="1"/>
</dbReference>
<dbReference type="SUPFAM" id="SSF52540">
    <property type="entry name" value="P-loop containing nucleoside triphosphate hydrolases"/>
    <property type="match status" value="1"/>
</dbReference>
<dbReference type="AlphaFoldDB" id="A0A5E4M4U5"/>
<dbReference type="Pfam" id="PF13671">
    <property type="entry name" value="AAA_33"/>
    <property type="match status" value="1"/>
</dbReference>
<organism evidence="2 3">
    <name type="scientific">Cinara cedri</name>
    <dbReference type="NCBI Taxonomy" id="506608"/>
    <lineage>
        <taxon>Eukaryota</taxon>
        <taxon>Metazoa</taxon>
        <taxon>Ecdysozoa</taxon>
        <taxon>Arthropoda</taxon>
        <taxon>Hexapoda</taxon>
        <taxon>Insecta</taxon>
        <taxon>Pterygota</taxon>
        <taxon>Neoptera</taxon>
        <taxon>Paraneoptera</taxon>
        <taxon>Hemiptera</taxon>
        <taxon>Sternorrhyncha</taxon>
        <taxon>Aphidomorpha</taxon>
        <taxon>Aphidoidea</taxon>
        <taxon>Aphididae</taxon>
        <taxon>Lachninae</taxon>
        <taxon>Cinara</taxon>
    </lineage>
</organism>